<accession>A0A553IJM7</accession>
<dbReference type="EMBL" id="VKID01000001">
    <property type="protein sequence ID" value="TRY00389.1"/>
    <property type="molecule type" value="Genomic_DNA"/>
</dbReference>
<organism evidence="1 2">
    <name type="scientific">Acholeplasma laidlawii</name>
    <dbReference type="NCBI Taxonomy" id="2148"/>
    <lineage>
        <taxon>Bacteria</taxon>
        <taxon>Bacillati</taxon>
        <taxon>Mycoplasmatota</taxon>
        <taxon>Mollicutes</taxon>
        <taxon>Acholeplasmatales</taxon>
        <taxon>Acholeplasmataceae</taxon>
        <taxon>Acholeplasma</taxon>
    </lineage>
</organism>
<comment type="caution">
    <text evidence="1">The sequence shown here is derived from an EMBL/GenBank/DDBJ whole genome shotgun (WGS) entry which is preliminary data.</text>
</comment>
<proteinExistence type="predicted"/>
<reference evidence="1 2" key="1">
    <citation type="submission" date="2019-07" db="EMBL/GenBank/DDBJ databases">
        <title>Genome sequence of Acholeplasma laidlawii strain with increased resistance to erythromycin.</title>
        <authorList>
            <person name="Medvedeva E.S."/>
            <person name="Baranova N.B."/>
            <person name="Siniagina M.N."/>
            <person name="Mouzykantov A."/>
            <person name="Chernova O.A."/>
            <person name="Chernov V.M."/>
        </authorList>
    </citation>
    <scope>NUCLEOTIDE SEQUENCE [LARGE SCALE GENOMIC DNA]</scope>
    <source>
        <strain evidence="1 2">PG8REry</strain>
    </source>
</reference>
<evidence type="ECO:0000313" key="1">
    <source>
        <dbReference type="EMBL" id="TRY00389.1"/>
    </source>
</evidence>
<dbReference type="AlphaFoldDB" id="A0A553IJM7"/>
<gene>
    <name evidence="1" type="ORF">FNV44_04875</name>
</gene>
<dbReference type="Proteomes" id="UP000315938">
    <property type="component" value="Unassembled WGS sequence"/>
</dbReference>
<protein>
    <submittedName>
        <fullName evidence="1">Uncharacterized protein</fullName>
    </submittedName>
</protein>
<name>A0A553IJM7_ACHLA</name>
<dbReference type="GeneID" id="41338350"/>
<dbReference type="RefSeq" id="WP_012242113.1">
    <property type="nucleotide sequence ID" value="NZ_JACAOE010000001.1"/>
</dbReference>
<sequence length="382" mass="44811">MRKISIGFMILFFTFILVSCSASPSDMEFRLQQPTNIKVEKNILTFSEVEGASSYILSINGENINIYETTYTFTEDGSYKVRIQALSGVEDFVDSLFTDAYEFKVRFLQYPDDIGVLNNQVFFTRDEDADSYDVEINGTVYNSKEDLPPYLEPGTYEIRVKARSDMYNESEFSPITKVIVDKSDRVVTKHNYQYSINSKFELPLYTYKTIGLNYIELFEAKKEDDHLVEENALSERIDYYAFNQTIYFSTSYMNFLTKNLKDNQQLKQEVLTFVIHTNLGDHEITLEINRLDTPYAYNGQIQSTNFKDDVEFLFETFDYVFISVEGYDIKDMHFKFENGELILYADYILDTYGFKRSAEKLEFTVIFQKDGINYKYPIYILK</sequence>
<dbReference type="PROSITE" id="PS51257">
    <property type="entry name" value="PROKAR_LIPOPROTEIN"/>
    <property type="match status" value="1"/>
</dbReference>
<evidence type="ECO:0000313" key="2">
    <source>
        <dbReference type="Proteomes" id="UP000315938"/>
    </source>
</evidence>